<dbReference type="NCBIfam" id="TIGR00756">
    <property type="entry name" value="PPR"/>
    <property type="match status" value="1"/>
</dbReference>
<keyword evidence="4" id="KW-1185">Reference proteome</keyword>
<dbReference type="EMBL" id="JARYMX010000006">
    <property type="protein sequence ID" value="KAJ9544553.1"/>
    <property type="molecule type" value="Genomic_DNA"/>
</dbReference>
<dbReference type="AlphaFoldDB" id="A0AA38T596"/>
<evidence type="ECO:0000256" key="2">
    <source>
        <dbReference type="PROSITE-ProRule" id="PRU00708"/>
    </source>
</evidence>
<dbReference type="Gene3D" id="1.25.40.10">
    <property type="entry name" value="Tetratricopeptide repeat domain"/>
    <property type="match status" value="4"/>
</dbReference>
<dbReference type="PROSITE" id="PS51375">
    <property type="entry name" value="PPR"/>
    <property type="match status" value="1"/>
</dbReference>
<accession>A0AA38T596</accession>
<keyword evidence="1" id="KW-0677">Repeat</keyword>
<evidence type="ECO:0000313" key="3">
    <source>
        <dbReference type="EMBL" id="KAJ9544553.1"/>
    </source>
</evidence>
<name>A0AA38T596_9ASTR</name>
<proteinExistence type="predicted"/>
<evidence type="ECO:0008006" key="5">
    <source>
        <dbReference type="Google" id="ProtNLM"/>
    </source>
</evidence>
<reference evidence="3" key="1">
    <citation type="submission" date="2023-03" db="EMBL/GenBank/DDBJ databases">
        <title>Chromosome-scale reference genome and RAD-based genetic map of yellow starthistle (Centaurea solstitialis) reveal putative structural variation and QTLs associated with invader traits.</title>
        <authorList>
            <person name="Reatini B."/>
            <person name="Cang F.A."/>
            <person name="Jiang Q."/>
            <person name="Mckibben M.T.W."/>
            <person name="Barker M.S."/>
            <person name="Rieseberg L.H."/>
            <person name="Dlugosch K.M."/>
        </authorList>
    </citation>
    <scope>NUCLEOTIDE SEQUENCE</scope>
    <source>
        <strain evidence="3">CAN-66</strain>
        <tissue evidence="3">Leaf</tissue>
    </source>
</reference>
<dbReference type="PANTHER" id="PTHR47859:SF1">
    <property type="entry name" value="PENTATRICOPEPTIDE REPEAT-CONTAINING PROTEIN"/>
    <property type="match status" value="1"/>
</dbReference>
<dbReference type="Pfam" id="PF13812">
    <property type="entry name" value="PPR_3"/>
    <property type="match status" value="3"/>
</dbReference>
<gene>
    <name evidence="3" type="ORF">OSB04_024260</name>
</gene>
<sequence length="875" mass="99686">MGLGYPVTTVTGQVQKQIVDALHLGERERASSLLSHIGYNKPILLADNFVQILEYCTLAPDPLFAMEICRTMEEKGIDMNNECHNLVILALCKGGYLEEAFNLMSSYGETPDCYPTLSKYNTLLRASAKMRSLTHASECLDLMERDMVGKNEVTYGQLLKLAVFQKNLSAVHNIWKEYTRYYSFNLISLREFIWSFSRLGDIDAACEALRQMVDLAFKEGFIIKKNAGKQMLSLPIPFYNKLDWSRCRKDKITSVASLYKYDPTQANSMDHQKVVAFDMKDVKGIGTVLRNPEGIFVIKVLRLSFTHAIKACVRAENHKLAEQLFFQMQNLGIHPSRGAYDGLIRVLARTRGFHDGMEVLKLMQEKNLKPLDSTLAALSISCSKGLELDLAEAFLNQMAKCERPYPFNALLKACHILDRPERGVHVFGKMKQLKVTPNIKTYELLFSLFGNVNAPYEIGNILSQAEVAKRIHVLEDDMMRNGIQHSYLSIRNLLHVLGSEGMISRLLHYLRVAENQYPPRTPIYNIVLHSLVDAEEGDVAINVFKTLMSHGYHPNNVTLSIMIECCTITRSLKSALGLIAMGIRYGYPPNAQAYTSLIKAVLTLEDFDEALTLLDKACSEGIEIDALLFNAILKEAVWKVPYFLLSFVDRIKPPFSLLHVCLFPLLILLLKIHPLKDTRLMSERFSRTMFRQTCNLQKEGRLLKTYLGKCLLVSLTLQSLPIEHGNRQEFVPLRSNPVSDGNDSYPDRIDIIEYVMDRMLKENVRPDAVTCGHVFSMYIDRGFYNTAMEALQVMSICMLSEEDINENTTVFEDDFIYAEDSEAESRILEHFMDSEHYSVAFLNLRWCAMQGNMVSWSIHDSPWVNRLSATNRFLR</sequence>
<protein>
    <recommendedName>
        <fullName evidence="5">Pentatricopeptide repeat-containing protein</fullName>
    </recommendedName>
</protein>
<evidence type="ECO:0000256" key="1">
    <source>
        <dbReference type="ARBA" id="ARBA00022737"/>
    </source>
</evidence>
<comment type="caution">
    <text evidence="3">The sequence shown here is derived from an EMBL/GenBank/DDBJ whole genome shotgun (WGS) entry which is preliminary data.</text>
</comment>
<dbReference type="InterPro" id="IPR002885">
    <property type="entry name" value="PPR_rpt"/>
</dbReference>
<dbReference type="InterPro" id="IPR011990">
    <property type="entry name" value="TPR-like_helical_dom_sf"/>
</dbReference>
<dbReference type="Pfam" id="PF01535">
    <property type="entry name" value="PPR"/>
    <property type="match status" value="1"/>
</dbReference>
<organism evidence="3 4">
    <name type="scientific">Centaurea solstitialis</name>
    <name type="common">yellow star-thistle</name>
    <dbReference type="NCBI Taxonomy" id="347529"/>
    <lineage>
        <taxon>Eukaryota</taxon>
        <taxon>Viridiplantae</taxon>
        <taxon>Streptophyta</taxon>
        <taxon>Embryophyta</taxon>
        <taxon>Tracheophyta</taxon>
        <taxon>Spermatophyta</taxon>
        <taxon>Magnoliopsida</taxon>
        <taxon>eudicotyledons</taxon>
        <taxon>Gunneridae</taxon>
        <taxon>Pentapetalae</taxon>
        <taxon>asterids</taxon>
        <taxon>campanulids</taxon>
        <taxon>Asterales</taxon>
        <taxon>Asteraceae</taxon>
        <taxon>Carduoideae</taxon>
        <taxon>Cardueae</taxon>
        <taxon>Centaureinae</taxon>
        <taxon>Centaurea</taxon>
    </lineage>
</organism>
<feature type="repeat" description="PPR" evidence="2">
    <location>
        <begin position="336"/>
        <end position="370"/>
    </location>
</feature>
<evidence type="ECO:0000313" key="4">
    <source>
        <dbReference type="Proteomes" id="UP001172457"/>
    </source>
</evidence>
<dbReference type="Proteomes" id="UP001172457">
    <property type="component" value="Chromosome 6"/>
</dbReference>
<dbReference type="PANTHER" id="PTHR47859">
    <property type="entry name" value="PENTATRICOPEPTIDE REPEAT-CONTAINING PROTEIN"/>
    <property type="match status" value="1"/>
</dbReference>